<evidence type="ECO:0000313" key="3">
    <source>
        <dbReference type="Proteomes" id="UP000095362"/>
    </source>
</evidence>
<evidence type="ECO:0008006" key="4">
    <source>
        <dbReference type="Google" id="ProtNLM"/>
    </source>
</evidence>
<organism evidence="2 3">
    <name type="scientific">Coprococcus comes</name>
    <dbReference type="NCBI Taxonomy" id="410072"/>
    <lineage>
        <taxon>Bacteria</taxon>
        <taxon>Bacillati</taxon>
        <taxon>Bacillota</taxon>
        <taxon>Clostridia</taxon>
        <taxon>Lachnospirales</taxon>
        <taxon>Lachnospiraceae</taxon>
        <taxon>Coprococcus</taxon>
    </lineage>
</organism>
<name>A0A174F7T7_9FIRM</name>
<feature type="region of interest" description="Disordered" evidence="1">
    <location>
        <begin position="47"/>
        <end position="79"/>
    </location>
</feature>
<evidence type="ECO:0000256" key="1">
    <source>
        <dbReference type="SAM" id="MobiDB-lite"/>
    </source>
</evidence>
<gene>
    <name evidence="2" type="ORF">ERS852481_02092</name>
</gene>
<protein>
    <recommendedName>
        <fullName evidence="4">Complexin-2</fullName>
    </recommendedName>
</protein>
<dbReference type="AlphaFoldDB" id="A0A174F7T7"/>
<reference evidence="2 3" key="1">
    <citation type="submission" date="2015-09" db="EMBL/GenBank/DDBJ databases">
        <authorList>
            <consortium name="Pathogen Informatics"/>
        </authorList>
    </citation>
    <scope>NUCLEOTIDE SEQUENCE [LARGE SCALE GENOMIC DNA]</scope>
    <source>
        <strain evidence="2 3">2789STDY5834866</strain>
    </source>
</reference>
<evidence type="ECO:0000313" key="2">
    <source>
        <dbReference type="EMBL" id="CUO45008.1"/>
    </source>
</evidence>
<feature type="compositionally biased region" description="Basic and acidic residues" evidence="1">
    <location>
        <begin position="55"/>
        <end position="79"/>
    </location>
</feature>
<proteinExistence type="predicted"/>
<accession>A0A174F7T7</accession>
<dbReference type="Proteomes" id="UP000095362">
    <property type="component" value="Unassembled WGS sequence"/>
</dbReference>
<dbReference type="EMBL" id="CYZK01000014">
    <property type="protein sequence ID" value="CUO45008.1"/>
    <property type="molecule type" value="Genomic_DNA"/>
</dbReference>
<sequence>MEIKNVQIPFALFRQLVSYHLMEDQSCSEEICKGLMEKVERMANRQLYTQSKTAPTEEEREKSRQEYLDRRGIPESFRW</sequence>
<dbReference type="RefSeq" id="WP_055261565.1">
    <property type="nucleotide sequence ID" value="NZ_CYZK01000014.1"/>
</dbReference>